<dbReference type="InterPro" id="IPR007140">
    <property type="entry name" value="DUF350"/>
</dbReference>
<evidence type="ECO:0000256" key="1">
    <source>
        <dbReference type="ARBA" id="ARBA00004651"/>
    </source>
</evidence>
<reference evidence="9" key="1">
    <citation type="submission" date="2016-08" db="EMBL/GenBank/DDBJ databases">
        <title>Complete genome sequence of the organohalide-respiring Epsilonproteobacterium Sulfurospirillum halorespirans.</title>
        <authorList>
            <person name="Goris T."/>
            <person name="Zimmermann J."/>
            <person name="Schenz B."/>
            <person name="Lemos M."/>
            <person name="Hackermueller J."/>
            <person name="Diekert G."/>
        </authorList>
    </citation>
    <scope>NUCLEOTIDE SEQUENCE [LARGE SCALE GENOMIC DNA]</scope>
    <source>
        <strain>DSM 13726</strain>
        <strain evidence="9">PCE-M2</strain>
    </source>
</reference>
<feature type="transmembrane region" description="Helical" evidence="7">
    <location>
        <begin position="53"/>
        <end position="74"/>
    </location>
</feature>
<gene>
    <name evidence="8" type="ORF">SHALO_2489</name>
</gene>
<feature type="transmembrane region" description="Helical" evidence="7">
    <location>
        <begin position="12"/>
        <end position="32"/>
    </location>
</feature>
<comment type="subcellular location">
    <subcellularLocation>
        <location evidence="1">Cell membrane</location>
        <topology evidence="1">Multi-pass membrane protein</topology>
    </subcellularLocation>
</comment>
<keyword evidence="5 7" id="KW-1133">Transmembrane helix</keyword>
<evidence type="ECO:0000256" key="5">
    <source>
        <dbReference type="ARBA" id="ARBA00022989"/>
    </source>
</evidence>
<keyword evidence="9" id="KW-1185">Reference proteome</keyword>
<accession>A0A1D7TMM7</accession>
<protein>
    <recommendedName>
        <fullName evidence="10">DUF350 domain-containing protein</fullName>
    </recommendedName>
</protein>
<dbReference type="KEGG" id="shal:SHALO_2489"/>
<evidence type="ECO:0000256" key="4">
    <source>
        <dbReference type="ARBA" id="ARBA00022692"/>
    </source>
</evidence>
<evidence type="ECO:0000313" key="8">
    <source>
        <dbReference type="EMBL" id="AOO66248.1"/>
    </source>
</evidence>
<dbReference type="STRING" id="1193502.SHALO_2489"/>
<evidence type="ECO:0000256" key="2">
    <source>
        <dbReference type="ARBA" id="ARBA00005779"/>
    </source>
</evidence>
<comment type="similarity">
    <text evidence="2">Belongs to the UPF0719 family.</text>
</comment>
<keyword evidence="4 7" id="KW-0812">Transmembrane</keyword>
<evidence type="ECO:0000313" key="9">
    <source>
        <dbReference type="Proteomes" id="UP000094609"/>
    </source>
</evidence>
<keyword evidence="3" id="KW-1003">Cell membrane</keyword>
<dbReference type="EMBL" id="CP017111">
    <property type="protein sequence ID" value="AOO66248.1"/>
    <property type="molecule type" value="Genomic_DNA"/>
</dbReference>
<keyword evidence="6 7" id="KW-0472">Membrane</keyword>
<evidence type="ECO:0000256" key="6">
    <source>
        <dbReference type="ARBA" id="ARBA00023136"/>
    </source>
</evidence>
<evidence type="ECO:0000256" key="7">
    <source>
        <dbReference type="SAM" id="Phobius"/>
    </source>
</evidence>
<evidence type="ECO:0008006" key="10">
    <source>
        <dbReference type="Google" id="ProtNLM"/>
    </source>
</evidence>
<organism evidence="8 9">
    <name type="scientific">Sulfurospirillum halorespirans DSM 13726</name>
    <dbReference type="NCBI Taxonomy" id="1193502"/>
    <lineage>
        <taxon>Bacteria</taxon>
        <taxon>Pseudomonadati</taxon>
        <taxon>Campylobacterota</taxon>
        <taxon>Epsilonproteobacteria</taxon>
        <taxon>Campylobacterales</taxon>
        <taxon>Sulfurospirillaceae</taxon>
        <taxon>Sulfurospirillum</taxon>
    </lineage>
</organism>
<proteinExistence type="inferred from homology"/>
<dbReference type="Proteomes" id="UP000094609">
    <property type="component" value="Chromosome"/>
</dbReference>
<evidence type="ECO:0000256" key="3">
    <source>
        <dbReference type="ARBA" id="ARBA00022475"/>
    </source>
</evidence>
<dbReference type="Pfam" id="PF03994">
    <property type="entry name" value="DUF350"/>
    <property type="match status" value="1"/>
</dbReference>
<name>A0A1D7TMM7_9BACT</name>
<dbReference type="GO" id="GO:0005886">
    <property type="term" value="C:plasma membrane"/>
    <property type="evidence" value="ECO:0007669"/>
    <property type="project" value="UniProtKB-SubCell"/>
</dbReference>
<dbReference type="AlphaFoldDB" id="A0A1D7TMM7"/>
<sequence length="75" mass="8191">METEFLNATYVTLGLNLLFTLVTLIVSVTLLIGIDRLLLKEINLQQEIKNGNVAASIFASSIMLFIAIIVGMGIH</sequence>
<dbReference type="RefSeq" id="WP_069478804.1">
    <property type="nucleotide sequence ID" value="NZ_CP017111.1"/>
</dbReference>